<comment type="caution">
    <text evidence="1">The sequence shown here is derived from an EMBL/GenBank/DDBJ whole genome shotgun (WGS) entry which is preliminary data.</text>
</comment>
<protein>
    <submittedName>
        <fullName evidence="1">Uncharacterized protein</fullName>
    </submittedName>
</protein>
<dbReference type="EMBL" id="VSSQ01052286">
    <property type="protein sequence ID" value="MPN06382.1"/>
    <property type="molecule type" value="Genomic_DNA"/>
</dbReference>
<organism evidence="1">
    <name type="scientific">bioreactor metagenome</name>
    <dbReference type="NCBI Taxonomy" id="1076179"/>
    <lineage>
        <taxon>unclassified sequences</taxon>
        <taxon>metagenomes</taxon>
        <taxon>ecological metagenomes</taxon>
    </lineage>
</organism>
<evidence type="ECO:0000313" key="1">
    <source>
        <dbReference type="EMBL" id="MPN06382.1"/>
    </source>
</evidence>
<accession>A0A645EYQ1</accession>
<gene>
    <name evidence="1" type="ORF">SDC9_153638</name>
</gene>
<dbReference type="AlphaFoldDB" id="A0A645EYQ1"/>
<name>A0A645EYQ1_9ZZZZ</name>
<proteinExistence type="predicted"/>
<reference evidence="1" key="1">
    <citation type="submission" date="2019-08" db="EMBL/GenBank/DDBJ databases">
        <authorList>
            <person name="Kucharzyk K."/>
            <person name="Murdoch R.W."/>
            <person name="Higgins S."/>
            <person name="Loffler F."/>
        </authorList>
    </citation>
    <scope>NUCLEOTIDE SEQUENCE</scope>
</reference>
<sequence length="106" mass="12322">MRRRHHDQQFFIGDLFEFIVASVDQSDVELRGDQIIAQGFRHTTRITGLRGGDKRNAWHFSDRRKRRCIATRLLIQHAPKIARNPRKLCGSEIGRGCLKACQLLRV</sequence>